<reference evidence="2 3" key="1">
    <citation type="submission" date="2019-06" db="EMBL/GenBank/DDBJ databases">
        <title>Sequencing the genomes of 1000 actinobacteria strains.</title>
        <authorList>
            <person name="Klenk H.-P."/>
        </authorList>
    </citation>
    <scope>NUCLEOTIDE SEQUENCE [LARGE SCALE GENOMIC DNA]</scope>
    <source>
        <strain evidence="2 3">DSM 44826</strain>
    </source>
</reference>
<comment type="caution">
    <text evidence="2">The sequence shown here is derived from an EMBL/GenBank/DDBJ whole genome shotgun (WGS) entry which is preliminary data.</text>
</comment>
<feature type="transmembrane region" description="Helical" evidence="1">
    <location>
        <begin position="307"/>
        <end position="325"/>
    </location>
</feature>
<dbReference type="EMBL" id="VIWT01000003">
    <property type="protein sequence ID" value="TWF90346.1"/>
    <property type="molecule type" value="Genomic_DNA"/>
</dbReference>
<dbReference type="RefSeq" id="WP_145909554.1">
    <property type="nucleotide sequence ID" value="NZ_BAAAMZ010000001.1"/>
</dbReference>
<keyword evidence="1" id="KW-0472">Membrane</keyword>
<dbReference type="OrthoDB" id="3579673at2"/>
<proteinExistence type="predicted"/>
<feature type="transmembrane region" description="Helical" evidence="1">
    <location>
        <begin position="68"/>
        <end position="90"/>
    </location>
</feature>
<dbReference type="GO" id="GO:0005886">
    <property type="term" value="C:plasma membrane"/>
    <property type="evidence" value="ECO:0007669"/>
    <property type="project" value="UniProtKB-SubCell"/>
</dbReference>
<evidence type="ECO:0000256" key="1">
    <source>
        <dbReference type="SAM" id="Phobius"/>
    </source>
</evidence>
<evidence type="ECO:0000313" key="3">
    <source>
        <dbReference type="Proteomes" id="UP000317940"/>
    </source>
</evidence>
<dbReference type="GO" id="GO:0140359">
    <property type="term" value="F:ABC-type transporter activity"/>
    <property type="evidence" value="ECO:0007669"/>
    <property type="project" value="InterPro"/>
</dbReference>
<accession>A0A561TT98</accession>
<keyword evidence="1" id="KW-0812">Transmembrane</keyword>
<dbReference type="Proteomes" id="UP000317940">
    <property type="component" value="Unassembled WGS sequence"/>
</dbReference>
<dbReference type="AlphaFoldDB" id="A0A561TT98"/>
<keyword evidence="3" id="KW-1185">Reference proteome</keyword>
<feature type="transmembrane region" description="Helical" evidence="1">
    <location>
        <begin position="186"/>
        <end position="204"/>
    </location>
</feature>
<feature type="transmembrane region" description="Helical" evidence="1">
    <location>
        <begin position="12"/>
        <end position="32"/>
    </location>
</feature>
<gene>
    <name evidence="2" type="ORF">FHX73_13390</name>
</gene>
<sequence length="330" mass="35292">MIWLTWRQFRAQALIGLAALLLVAGYLAWLGIQVHDDYRDTLAHCADRASCAGPLGALANRYGTAVDLLGYLLLLVPGLLGVFWGAPLVPRELEAGTQRLVWNQSVTRRRWLAVKLAVPGALAVAVTGAYSLLLSWATGPVTGILSDRFEPVLFASRNLAPLGYAAFAFVLGTACGLLLRRTVPAMAATLVAFAVLQVLVPTVLRPHYQAPVRASVPLTAPLIGGLSMIGTYGDIAGLRVPGGPWVVSTSAILGPDGHEVGHTSWFQNCMNNSSMADLPACLAQGNVHVDITEQPADRYWGFQWTETSIFTALAALLALASFRLIGRRSI</sequence>
<keyword evidence="1" id="KW-1133">Transmembrane helix</keyword>
<protein>
    <submittedName>
        <fullName evidence="2">ABC-2 family transporter</fullName>
    </submittedName>
</protein>
<organism evidence="2 3">
    <name type="scientific">Kitasatospora viridis</name>
    <dbReference type="NCBI Taxonomy" id="281105"/>
    <lineage>
        <taxon>Bacteria</taxon>
        <taxon>Bacillati</taxon>
        <taxon>Actinomycetota</taxon>
        <taxon>Actinomycetes</taxon>
        <taxon>Kitasatosporales</taxon>
        <taxon>Streptomycetaceae</taxon>
        <taxon>Kitasatospora</taxon>
    </lineage>
</organism>
<feature type="transmembrane region" description="Helical" evidence="1">
    <location>
        <begin position="111"/>
        <end position="139"/>
    </location>
</feature>
<feature type="transmembrane region" description="Helical" evidence="1">
    <location>
        <begin position="159"/>
        <end position="179"/>
    </location>
</feature>
<evidence type="ECO:0000313" key="2">
    <source>
        <dbReference type="EMBL" id="TWF90346.1"/>
    </source>
</evidence>
<dbReference type="Pfam" id="PF12679">
    <property type="entry name" value="ABC2_membrane_2"/>
    <property type="match status" value="1"/>
</dbReference>
<name>A0A561TT98_9ACTN</name>